<reference evidence="2" key="1">
    <citation type="submission" date="2015-06" db="EMBL/GenBank/DDBJ databases">
        <authorList>
            <person name="Bertelli C."/>
        </authorList>
    </citation>
    <scope>NUCLEOTIDE SEQUENCE [LARGE SCALE GENOMIC DNA]</scope>
    <source>
        <strain evidence="2">CRIB-30</strain>
    </source>
</reference>
<keyword evidence="2" id="KW-1185">Reference proteome</keyword>
<evidence type="ECO:0000313" key="1">
    <source>
        <dbReference type="EMBL" id="CRX38642.1"/>
    </source>
</evidence>
<name>A0A0H5DQ72_9BACT</name>
<dbReference type="AlphaFoldDB" id="A0A0H5DQ72"/>
<protein>
    <submittedName>
        <fullName evidence="1">Conserved putative secreted protein</fullName>
    </submittedName>
</protein>
<dbReference type="InterPro" id="IPR056408">
    <property type="entry name" value="CT021-like"/>
</dbReference>
<dbReference type="Proteomes" id="UP000220251">
    <property type="component" value="Unassembled WGS sequence"/>
</dbReference>
<accession>A0A0H5DQ72</accession>
<gene>
    <name evidence="1" type="ORF">ELAC_1303</name>
</gene>
<sequence length="236" mass="26780">MHMMLILLMTLCTICAYPGEILKENISRASRGDWLTLSFDKNYTYFRVQNKEAETVDLEEVSISCKNFSCQKLSFAEWAKRGFPLKASHVVYKIDLKSGRFLQIASRTDHTSLSVNQGNAFLTTLLNLNLKKIPDSQRRRVGPPVFGSGPVDTRKVWQPRLVFQGTVVQGVNFDAFTALWPHDGSDLSGKFVEIYLPQEGQKYPSYFPYYMEISGMIGKAKLHIVDSGTERDAMPH</sequence>
<proteinExistence type="predicted"/>
<evidence type="ECO:0000313" key="2">
    <source>
        <dbReference type="Proteomes" id="UP000220251"/>
    </source>
</evidence>
<organism evidence="1 2">
    <name type="scientific">Estrella lausannensis</name>
    <dbReference type="NCBI Taxonomy" id="483423"/>
    <lineage>
        <taxon>Bacteria</taxon>
        <taxon>Pseudomonadati</taxon>
        <taxon>Chlamydiota</taxon>
        <taxon>Chlamydiia</taxon>
        <taxon>Parachlamydiales</taxon>
        <taxon>Candidatus Criblamydiaceae</taxon>
        <taxon>Estrella</taxon>
    </lineage>
</organism>
<dbReference type="OrthoDB" id="20996at2"/>
<dbReference type="Pfam" id="PF24683">
    <property type="entry name" value="CT021"/>
    <property type="match status" value="1"/>
</dbReference>
<dbReference type="RefSeq" id="WP_098038505.1">
    <property type="nucleotide sequence ID" value="NZ_CWGJ01000014.1"/>
</dbReference>
<dbReference type="EMBL" id="CWGJ01000014">
    <property type="protein sequence ID" value="CRX38642.1"/>
    <property type="molecule type" value="Genomic_DNA"/>
</dbReference>